<dbReference type="Proteomes" id="UP001157396">
    <property type="component" value="Unassembled WGS sequence"/>
</dbReference>
<organism evidence="1 2">
    <name type="scientific">Lactococcus garvieae</name>
    <dbReference type="NCBI Taxonomy" id="1363"/>
    <lineage>
        <taxon>Bacteria</taxon>
        <taxon>Bacillati</taxon>
        <taxon>Bacillota</taxon>
        <taxon>Bacilli</taxon>
        <taxon>Lactobacillales</taxon>
        <taxon>Streptococcaceae</taxon>
        <taxon>Lactococcus</taxon>
    </lineage>
</organism>
<name>A0AA43PF24_9LACT</name>
<evidence type="ECO:0000313" key="1">
    <source>
        <dbReference type="EMBL" id="MDH7959454.1"/>
    </source>
</evidence>
<evidence type="ECO:0000313" key="2">
    <source>
        <dbReference type="Proteomes" id="UP001157396"/>
    </source>
</evidence>
<comment type="caution">
    <text evidence="1">The sequence shown here is derived from an EMBL/GenBank/DDBJ whole genome shotgun (WGS) entry which is preliminary data.</text>
</comment>
<dbReference type="AlphaFoldDB" id="A0AA43PF24"/>
<reference evidence="1" key="1">
    <citation type="submission" date="2023-04" db="EMBL/GenBank/DDBJ databases">
        <title>Genomic analysis of Lactococcus garvieae isolates.</title>
        <authorList>
            <person name="Zhanghang C."/>
        </authorList>
    </citation>
    <scope>NUCLEOTIDE SEQUENCE</scope>
    <source>
        <strain evidence="1">ZB-1</strain>
    </source>
</reference>
<sequence length="82" mass="9850">MEVKEMRRLAFIDLKNKKFVPDSMWEGERTWVGIYARPVGTPKYGVDPDNEEEAQAMDGKDYSEWFEWYPEDLLELQKQYPQ</sequence>
<protein>
    <submittedName>
        <fullName evidence="1">Uncharacterized protein</fullName>
    </submittedName>
</protein>
<accession>A0AA43PF24</accession>
<dbReference type="RefSeq" id="WP_265149376.1">
    <property type="nucleotide sequence ID" value="NZ_AP026069.1"/>
</dbReference>
<gene>
    <name evidence="1" type="ORF">QHR29_03100</name>
</gene>
<dbReference type="EMBL" id="JARYTV010000002">
    <property type="protein sequence ID" value="MDH7959454.1"/>
    <property type="molecule type" value="Genomic_DNA"/>
</dbReference>
<proteinExistence type="predicted"/>